<comment type="caution">
    <text evidence="1">The sequence shown here is derived from an EMBL/GenBank/DDBJ whole genome shotgun (WGS) entry which is preliminary data.</text>
</comment>
<evidence type="ECO:0000313" key="1">
    <source>
        <dbReference type="EMBL" id="GFO49501.1"/>
    </source>
</evidence>
<gene>
    <name evidence="1" type="ORF">PoB_007600600</name>
</gene>
<dbReference type="EMBL" id="BLXT01008489">
    <property type="protein sequence ID" value="GFO49501.1"/>
    <property type="molecule type" value="Genomic_DNA"/>
</dbReference>
<evidence type="ECO:0000313" key="2">
    <source>
        <dbReference type="Proteomes" id="UP000735302"/>
    </source>
</evidence>
<accession>A0AAV4E086</accession>
<protein>
    <submittedName>
        <fullName evidence="1">Uncharacterized protein</fullName>
    </submittedName>
</protein>
<reference evidence="1 2" key="1">
    <citation type="journal article" date="2021" name="Elife">
        <title>Chloroplast acquisition without the gene transfer in kleptoplastic sea slugs, Plakobranchus ocellatus.</title>
        <authorList>
            <person name="Maeda T."/>
            <person name="Takahashi S."/>
            <person name="Yoshida T."/>
            <person name="Shimamura S."/>
            <person name="Takaki Y."/>
            <person name="Nagai Y."/>
            <person name="Toyoda A."/>
            <person name="Suzuki Y."/>
            <person name="Arimoto A."/>
            <person name="Ishii H."/>
            <person name="Satoh N."/>
            <person name="Nishiyama T."/>
            <person name="Hasebe M."/>
            <person name="Maruyama T."/>
            <person name="Minagawa J."/>
            <person name="Obokata J."/>
            <person name="Shigenobu S."/>
        </authorList>
    </citation>
    <scope>NUCLEOTIDE SEQUENCE [LARGE SCALE GENOMIC DNA]</scope>
</reference>
<keyword evidence="2" id="KW-1185">Reference proteome</keyword>
<dbReference type="AlphaFoldDB" id="A0AAV4E086"/>
<sequence>MGTVVQWNIRGLRSNFEELKLLLNLSQLLLWPCRSAGLVRGLCHPGVPLPQCGSPKGRLPSSSEMETVFYEIFLNTCLHAAVATINLEKTLTVCSLYLPSNTPVSKLSLAELFE</sequence>
<organism evidence="1 2">
    <name type="scientific">Plakobranchus ocellatus</name>
    <dbReference type="NCBI Taxonomy" id="259542"/>
    <lineage>
        <taxon>Eukaryota</taxon>
        <taxon>Metazoa</taxon>
        <taxon>Spiralia</taxon>
        <taxon>Lophotrochozoa</taxon>
        <taxon>Mollusca</taxon>
        <taxon>Gastropoda</taxon>
        <taxon>Heterobranchia</taxon>
        <taxon>Euthyneura</taxon>
        <taxon>Panpulmonata</taxon>
        <taxon>Sacoglossa</taxon>
        <taxon>Placobranchoidea</taxon>
        <taxon>Plakobranchidae</taxon>
        <taxon>Plakobranchus</taxon>
    </lineage>
</organism>
<dbReference type="Proteomes" id="UP000735302">
    <property type="component" value="Unassembled WGS sequence"/>
</dbReference>
<proteinExistence type="predicted"/>
<name>A0AAV4E086_9GAST</name>